<dbReference type="SUPFAM" id="SSF52540">
    <property type="entry name" value="P-loop containing nucleoside triphosphate hydrolases"/>
    <property type="match status" value="1"/>
</dbReference>
<dbReference type="Pfam" id="PF12705">
    <property type="entry name" value="PDDEXK_1"/>
    <property type="match status" value="1"/>
</dbReference>
<dbReference type="AlphaFoldDB" id="A0A369ADB0"/>
<proteinExistence type="predicted"/>
<dbReference type="Proteomes" id="UP000253517">
    <property type="component" value="Unassembled WGS sequence"/>
</dbReference>
<accession>A0A369ADB0</accession>
<evidence type="ECO:0000259" key="1">
    <source>
        <dbReference type="Pfam" id="PF12705"/>
    </source>
</evidence>
<dbReference type="RefSeq" id="WP_114365780.1">
    <property type="nucleotide sequence ID" value="NZ_BHZF01000001.1"/>
</dbReference>
<name>A0A369ADB0_9FLAO</name>
<dbReference type="InterPro" id="IPR038726">
    <property type="entry name" value="PDDEXK_AddAB-type"/>
</dbReference>
<dbReference type="InterPro" id="IPR027417">
    <property type="entry name" value="P-loop_NTPase"/>
</dbReference>
<comment type="caution">
    <text evidence="2">The sequence shown here is derived from an EMBL/GenBank/DDBJ whole genome shotgun (WGS) entry which is preliminary data.</text>
</comment>
<reference evidence="2 3" key="1">
    <citation type="submission" date="2018-07" db="EMBL/GenBank/DDBJ databases">
        <title>Genomic Encyclopedia of Type Strains, Phase IV (KMG-IV): sequencing the most valuable type-strain genomes for metagenomic binning, comparative biology and taxonomic classification.</title>
        <authorList>
            <person name="Goeker M."/>
        </authorList>
    </citation>
    <scope>NUCLEOTIDE SEQUENCE [LARGE SCALE GENOMIC DNA]</scope>
    <source>
        <strain evidence="2 3">DSM 21410</strain>
    </source>
</reference>
<dbReference type="Gene3D" id="1.10.486.10">
    <property type="entry name" value="PCRA, domain 4"/>
    <property type="match status" value="1"/>
</dbReference>
<feature type="domain" description="PD-(D/E)XK endonuclease-like" evidence="1">
    <location>
        <begin position="642"/>
        <end position="866"/>
    </location>
</feature>
<dbReference type="Gene3D" id="3.40.50.300">
    <property type="entry name" value="P-loop containing nucleotide triphosphate hydrolases"/>
    <property type="match status" value="1"/>
</dbReference>
<protein>
    <submittedName>
        <fullName evidence="2">PD-(D/E)XK nuclease superfamily protein</fullName>
    </submittedName>
</protein>
<dbReference type="Gene3D" id="3.90.320.10">
    <property type="match status" value="1"/>
</dbReference>
<organism evidence="2 3">
    <name type="scientific">Schleiferia thermophila</name>
    <dbReference type="NCBI Taxonomy" id="884107"/>
    <lineage>
        <taxon>Bacteria</taxon>
        <taxon>Pseudomonadati</taxon>
        <taxon>Bacteroidota</taxon>
        <taxon>Flavobacteriia</taxon>
        <taxon>Flavobacteriales</taxon>
        <taxon>Schleiferiaceae</taxon>
        <taxon>Schleiferia</taxon>
    </lineage>
</organism>
<evidence type="ECO:0000313" key="2">
    <source>
        <dbReference type="EMBL" id="RCX05414.1"/>
    </source>
</evidence>
<keyword evidence="3" id="KW-1185">Reference proteome</keyword>
<dbReference type="SUPFAM" id="SSF52980">
    <property type="entry name" value="Restriction endonuclease-like"/>
    <property type="match status" value="1"/>
</dbReference>
<gene>
    <name evidence="2" type="ORF">DES35_101699</name>
</gene>
<sequence>MKFLEYIADTLVSEHNGKLINLLIVVPTQRARVYLLRNLAEKSENPTIAPHIMTMDQWMSKVAALEVASPVRLYAELFQVGKKCLHQRCKNLTDFLSWGPQVVRDFDAIDQQLINPKSILTNTARAKSLEYWEPNRHKGHLEQIFEEFYNSLPALYEEFKNRLQSSNLATRGMVYRKAAELIDTYTSAEEKIYFIGFNALTKSEYKVIKTLVDQNKAELISDFDTYYTTETANHEAGRFYNLLVNKRLLSEKSILTDHLLKTSKKITHHRISGKTHQVDIVAQIVQRLKERKIEDFREVAIVLPDESMLFPLLHHLPSVDSGINVTMNIPLIKAPVFQWLMKFLRATDFAAQNGGKYYFRHLQSILTDGVAQLIFCNTSISQFLEKINQENRIFIEAHALNSVLLPNTKELFKDLMRPSDILNIALEIFEQAFHHLSNLHIFEAEQISLIRKFLQELNETLNAFQTESLSNKEVLYLMEEAAEPYGINLLGEPLEGIQIMGMLETRLLDFQHVILLSANDDIIPGSPSYQSIIPYDIAVAYELPEFRYQQAIKSYHYYRLLQRAEEIHLLSYSPASGSEEGTPSRFIYQIQWELCEKNKNIQFSEENHNQFIRTTPHPGIFIIEKDEFFIKELKQKLFEKGITPSHLANYLERPESFYTSYLLELREYEEIEEDANVKITGNIVHETLQKLYSPYLNQILTQNVLKNMMGNAEAVLQSCLEEKYGFMDWNKGKNFLASKIILQMIKNQIQLDLETVQNNKNEIVILHLEEQFSCQISIPSINGYVRLYGKIDRIQSENNLIRIIDYKTGSVKQNVQKLNLNNLQNEKKRSKSGKEVQLLSYLIMVLKNEHFRGKSYFSASLNFLRNSKGISVPLSEEKNECFNANTIVNCENYIRQILEEMLSVEEEKLRFLKSLS</sequence>
<dbReference type="InterPro" id="IPR011604">
    <property type="entry name" value="PDDEXK-like_dom_sf"/>
</dbReference>
<evidence type="ECO:0000313" key="3">
    <source>
        <dbReference type="Proteomes" id="UP000253517"/>
    </source>
</evidence>
<dbReference type="EMBL" id="QPJS01000001">
    <property type="protein sequence ID" value="RCX05414.1"/>
    <property type="molecule type" value="Genomic_DNA"/>
</dbReference>
<dbReference type="InterPro" id="IPR011335">
    <property type="entry name" value="Restrct_endonuc-II-like"/>
</dbReference>